<reference evidence="1 2" key="1">
    <citation type="submission" date="2019-07" db="EMBL/GenBank/DDBJ databases">
        <title>Whole genome shotgun sequence of Microvirga aerophila NBRC 106136.</title>
        <authorList>
            <person name="Hosoyama A."/>
            <person name="Uohara A."/>
            <person name="Ohji S."/>
            <person name="Ichikawa N."/>
        </authorList>
    </citation>
    <scope>NUCLEOTIDE SEQUENCE [LARGE SCALE GENOMIC DNA]</scope>
    <source>
        <strain evidence="1 2">NBRC 106136</strain>
    </source>
</reference>
<dbReference type="EMBL" id="BJYU01000079">
    <property type="protein sequence ID" value="GEO16873.1"/>
    <property type="molecule type" value="Genomic_DNA"/>
</dbReference>
<comment type="caution">
    <text evidence="1">The sequence shown here is derived from an EMBL/GenBank/DDBJ whole genome shotgun (WGS) entry which is preliminary data.</text>
</comment>
<gene>
    <name evidence="1" type="ORF">MAE02_45690</name>
</gene>
<protein>
    <submittedName>
        <fullName evidence="1">Uncharacterized protein</fullName>
    </submittedName>
</protein>
<proteinExistence type="predicted"/>
<evidence type="ECO:0000313" key="2">
    <source>
        <dbReference type="Proteomes" id="UP000321085"/>
    </source>
</evidence>
<keyword evidence="2" id="KW-1185">Reference proteome</keyword>
<organism evidence="1 2">
    <name type="scientific">Microvirga aerophila</name>
    <dbReference type="NCBI Taxonomy" id="670291"/>
    <lineage>
        <taxon>Bacteria</taxon>
        <taxon>Pseudomonadati</taxon>
        <taxon>Pseudomonadota</taxon>
        <taxon>Alphaproteobacteria</taxon>
        <taxon>Hyphomicrobiales</taxon>
        <taxon>Methylobacteriaceae</taxon>
        <taxon>Microvirga</taxon>
    </lineage>
</organism>
<accession>A0A512BY59</accession>
<dbReference type="AlphaFoldDB" id="A0A512BY59"/>
<sequence>MEILLDEGLVDAAVRAAGDGEGYEVRDAVLMRLMTAAQASHSDWVTRIARRKAARIMDAGDAGSYELASQWLRHAALAYDAASRFEDWSAVIESLIEKHSRKNKLRPLLEALHDGPWELMGRRPRHAGDCFDAASTLCHG</sequence>
<dbReference type="Proteomes" id="UP000321085">
    <property type="component" value="Unassembled WGS sequence"/>
</dbReference>
<evidence type="ECO:0000313" key="1">
    <source>
        <dbReference type="EMBL" id="GEO16873.1"/>
    </source>
</evidence>
<name>A0A512BY59_9HYPH</name>